<sequence length="139" mass="13985">MPRSRGSSGRSSKPSAPAGTRSSSTAAAPAPARAAPPPPAQAQAGQAQPRQPGMLAQMAATAGSVAIGSTVGHGISHMLFGGRDNGEAAAPANAQTTSTGGSCEFQAKEFTKCLDAADPQTCNWFLQQLKECQAAAARY</sequence>
<feature type="compositionally biased region" description="Low complexity" evidence="1">
    <location>
        <begin position="1"/>
        <end position="33"/>
    </location>
</feature>
<dbReference type="OrthoDB" id="1106148at2759"/>
<feature type="region of interest" description="Disordered" evidence="1">
    <location>
        <begin position="74"/>
        <end position="100"/>
    </location>
</feature>
<reference evidence="3" key="2">
    <citation type="submission" date="2015-01" db="EMBL/GenBank/DDBJ databases">
        <title>Evolutionary Origins and Diversification of the Mycorrhizal Mutualists.</title>
        <authorList>
            <consortium name="DOE Joint Genome Institute"/>
            <consortium name="Mycorrhizal Genomics Consortium"/>
            <person name="Kohler A."/>
            <person name="Kuo A."/>
            <person name="Nagy L.G."/>
            <person name="Floudas D."/>
            <person name="Copeland A."/>
            <person name="Barry K.W."/>
            <person name="Cichocki N."/>
            <person name="Veneault-Fourrey C."/>
            <person name="LaButti K."/>
            <person name="Lindquist E.A."/>
            <person name="Lipzen A."/>
            <person name="Lundell T."/>
            <person name="Morin E."/>
            <person name="Murat C."/>
            <person name="Riley R."/>
            <person name="Ohm R."/>
            <person name="Sun H."/>
            <person name="Tunlid A."/>
            <person name="Henrissat B."/>
            <person name="Grigoriev I.V."/>
            <person name="Hibbett D.S."/>
            <person name="Martin F."/>
        </authorList>
    </citation>
    <scope>NUCLEOTIDE SEQUENCE [LARGE SCALE GENOMIC DNA]</scope>
    <source>
        <strain evidence="3">MAFF 305830</strain>
    </source>
</reference>
<dbReference type="GO" id="GO:0005739">
    <property type="term" value="C:mitochondrion"/>
    <property type="evidence" value="ECO:0007669"/>
    <property type="project" value="TreeGrafter"/>
</dbReference>
<evidence type="ECO:0000313" key="2">
    <source>
        <dbReference type="EMBL" id="KIM21320.1"/>
    </source>
</evidence>
<organism evidence="2 3">
    <name type="scientific">Serendipita vermifera MAFF 305830</name>
    <dbReference type="NCBI Taxonomy" id="933852"/>
    <lineage>
        <taxon>Eukaryota</taxon>
        <taxon>Fungi</taxon>
        <taxon>Dikarya</taxon>
        <taxon>Basidiomycota</taxon>
        <taxon>Agaricomycotina</taxon>
        <taxon>Agaricomycetes</taxon>
        <taxon>Sebacinales</taxon>
        <taxon>Serendipitaceae</taxon>
        <taxon>Serendipita</taxon>
    </lineage>
</organism>
<name>A0A0C3A9L4_SERVB</name>
<accession>A0A0C3A9L4</accession>
<feature type="compositionally biased region" description="Low complexity" evidence="1">
    <location>
        <begin position="41"/>
        <end position="53"/>
    </location>
</feature>
<dbReference type="GO" id="GO:0005634">
    <property type="term" value="C:nucleus"/>
    <property type="evidence" value="ECO:0007669"/>
    <property type="project" value="TreeGrafter"/>
</dbReference>
<evidence type="ECO:0000256" key="1">
    <source>
        <dbReference type="SAM" id="MobiDB-lite"/>
    </source>
</evidence>
<dbReference type="PANTHER" id="PTHR13523">
    <property type="entry name" value="COILED-COIL-HELIX-COILED-COIL-HELIX DOMAIN CONTAINING 2/NUR77"/>
    <property type="match status" value="1"/>
</dbReference>
<dbReference type="STRING" id="933852.A0A0C3A9L4"/>
<gene>
    <name evidence="2" type="ORF">M408DRAFT_333520</name>
</gene>
<evidence type="ECO:0000313" key="3">
    <source>
        <dbReference type="Proteomes" id="UP000054097"/>
    </source>
</evidence>
<keyword evidence="3" id="KW-1185">Reference proteome</keyword>
<dbReference type="AlphaFoldDB" id="A0A0C3A9L4"/>
<dbReference type="PANTHER" id="PTHR13523:SF2">
    <property type="entry name" value="COILED-COIL-HELIX-COILED-COIL-HELIX DOMAIN CONTAINING 2, ISOFORM A-RELATED"/>
    <property type="match status" value="1"/>
</dbReference>
<dbReference type="GO" id="GO:0007005">
    <property type="term" value="P:mitochondrion organization"/>
    <property type="evidence" value="ECO:0007669"/>
    <property type="project" value="InterPro"/>
</dbReference>
<protein>
    <recommendedName>
        <fullName evidence="4">CHCH domain-containing protein</fullName>
    </recommendedName>
</protein>
<dbReference type="HOGENOM" id="CLU_093520_0_0_1"/>
<proteinExistence type="predicted"/>
<dbReference type="EMBL" id="KN824386">
    <property type="protein sequence ID" value="KIM21320.1"/>
    <property type="molecule type" value="Genomic_DNA"/>
</dbReference>
<evidence type="ECO:0008006" key="4">
    <source>
        <dbReference type="Google" id="ProtNLM"/>
    </source>
</evidence>
<feature type="region of interest" description="Disordered" evidence="1">
    <location>
        <begin position="1"/>
        <end position="56"/>
    </location>
</feature>
<reference evidence="2 3" key="1">
    <citation type="submission" date="2014-04" db="EMBL/GenBank/DDBJ databases">
        <authorList>
            <consortium name="DOE Joint Genome Institute"/>
            <person name="Kuo A."/>
            <person name="Zuccaro A."/>
            <person name="Kohler A."/>
            <person name="Nagy L.G."/>
            <person name="Floudas D."/>
            <person name="Copeland A."/>
            <person name="Barry K.W."/>
            <person name="Cichocki N."/>
            <person name="Veneault-Fourrey C."/>
            <person name="LaButti K."/>
            <person name="Lindquist E.A."/>
            <person name="Lipzen A."/>
            <person name="Lundell T."/>
            <person name="Morin E."/>
            <person name="Murat C."/>
            <person name="Sun H."/>
            <person name="Tunlid A."/>
            <person name="Henrissat B."/>
            <person name="Grigoriev I.V."/>
            <person name="Hibbett D.S."/>
            <person name="Martin F."/>
            <person name="Nordberg H.P."/>
            <person name="Cantor M.N."/>
            <person name="Hua S.X."/>
        </authorList>
    </citation>
    <scope>NUCLEOTIDE SEQUENCE [LARGE SCALE GENOMIC DNA]</scope>
    <source>
        <strain evidence="2 3">MAFF 305830</strain>
    </source>
</reference>
<dbReference type="InterPro" id="IPR055304">
    <property type="entry name" value="CHCHD2/10-like"/>
</dbReference>
<dbReference type="Proteomes" id="UP000054097">
    <property type="component" value="Unassembled WGS sequence"/>
</dbReference>